<comment type="subcellular location">
    <subcellularLocation>
        <location evidence="1">Cytoplasm</location>
    </subcellularLocation>
</comment>
<evidence type="ECO:0000256" key="5">
    <source>
        <dbReference type="ARBA" id="ARBA00022694"/>
    </source>
</evidence>
<evidence type="ECO:0000256" key="1">
    <source>
        <dbReference type="ARBA" id="ARBA00004496"/>
    </source>
</evidence>
<comment type="similarity">
    <text evidence="2">Belongs to the TsaE family.</text>
</comment>
<proteinExistence type="inferred from homology"/>
<dbReference type="RefSeq" id="WP_121221631.1">
    <property type="nucleotide sequence ID" value="NZ_RBIG01000003.1"/>
</dbReference>
<evidence type="ECO:0000256" key="6">
    <source>
        <dbReference type="ARBA" id="ARBA00022723"/>
    </source>
</evidence>
<evidence type="ECO:0000313" key="11">
    <source>
        <dbReference type="EMBL" id="RKQ68436.1"/>
    </source>
</evidence>
<dbReference type="NCBIfam" id="TIGR00150">
    <property type="entry name" value="T6A_YjeE"/>
    <property type="match status" value="1"/>
</dbReference>
<evidence type="ECO:0000256" key="9">
    <source>
        <dbReference type="ARBA" id="ARBA00022842"/>
    </source>
</evidence>
<evidence type="ECO:0000313" key="12">
    <source>
        <dbReference type="Proteomes" id="UP000277424"/>
    </source>
</evidence>
<protein>
    <recommendedName>
        <fullName evidence="3">tRNA threonylcarbamoyladenosine biosynthesis protein TsaE</fullName>
    </recommendedName>
    <alternativeName>
        <fullName evidence="10">t(6)A37 threonylcarbamoyladenosine biosynthesis protein TsaE</fullName>
    </alternativeName>
</protein>
<sequence length="159" mass="17048">MPDTAPLIARFDLPDAAATQALGAALAPRLKTGDVVALLGDLGAGKTELARGLIRALFGGNTEVPSPTFTLVQTYEDGAVPLSLWHFDLYRLEDPEEAFELGIEDAFADAVSLIEWPERLGPYLPARRLEIALSHVAEGRRATLSGGGDWPERLKGLSL</sequence>
<comment type="caution">
    <text evidence="11">The sequence shown here is derived from an EMBL/GenBank/DDBJ whole genome shotgun (WGS) entry which is preliminary data.</text>
</comment>
<organism evidence="11 12">
    <name type="scientific">Oceanibaculum indicum</name>
    <dbReference type="NCBI Taxonomy" id="526216"/>
    <lineage>
        <taxon>Bacteria</taxon>
        <taxon>Pseudomonadati</taxon>
        <taxon>Pseudomonadota</taxon>
        <taxon>Alphaproteobacteria</taxon>
        <taxon>Rhodospirillales</taxon>
        <taxon>Oceanibaculaceae</taxon>
        <taxon>Oceanibaculum</taxon>
    </lineage>
</organism>
<keyword evidence="7" id="KW-0547">Nucleotide-binding</keyword>
<dbReference type="GO" id="GO:0005524">
    <property type="term" value="F:ATP binding"/>
    <property type="evidence" value="ECO:0007669"/>
    <property type="project" value="UniProtKB-KW"/>
</dbReference>
<dbReference type="Gene3D" id="3.40.50.300">
    <property type="entry name" value="P-loop containing nucleotide triphosphate hydrolases"/>
    <property type="match status" value="1"/>
</dbReference>
<evidence type="ECO:0000256" key="10">
    <source>
        <dbReference type="ARBA" id="ARBA00032441"/>
    </source>
</evidence>
<dbReference type="Proteomes" id="UP000277424">
    <property type="component" value="Unassembled WGS sequence"/>
</dbReference>
<dbReference type="GO" id="GO:0046872">
    <property type="term" value="F:metal ion binding"/>
    <property type="evidence" value="ECO:0007669"/>
    <property type="project" value="UniProtKB-KW"/>
</dbReference>
<evidence type="ECO:0000256" key="3">
    <source>
        <dbReference type="ARBA" id="ARBA00019010"/>
    </source>
</evidence>
<dbReference type="AlphaFoldDB" id="A0A420WBS9"/>
<dbReference type="GO" id="GO:0002949">
    <property type="term" value="P:tRNA threonylcarbamoyladenosine modification"/>
    <property type="evidence" value="ECO:0007669"/>
    <property type="project" value="InterPro"/>
</dbReference>
<keyword evidence="6" id="KW-0479">Metal-binding</keyword>
<keyword evidence="5" id="KW-0819">tRNA processing</keyword>
<evidence type="ECO:0000256" key="7">
    <source>
        <dbReference type="ARBA" id="ARBA00022741"/>
    </source>
</evidence>
<dbReference type="GO" id="GO:0005737">
    <property type="term" value="C:cytoplasm"/>
    <property type="evidence" value="ECO:0007669"/>
    <property type="project" value="UniProtKB-SubCell"/>
</dbReference>
<dbReference type="EMBL" id="RBIG01000003">
    <property type="protein sequence ID" value="RKQ68436.1"/>
    <property type="molecule type" value="Genomic_DNA"/>
</dbReference>
<evidence type="ECO:0000256" key="4">
    <source>
        <dbReference type="ARBA" id="ARBA00022490"/>
    </source>
</evidence>
<gene>
    <name evidence="11" type="ORF">BCL74_2916</name>
</gene>
<dbReference type="PANTHER" id="PTHR33540:SF2">
    <property type="entry name" value="TRNA THREONYLCARBAMOYLADENOSINE BIOSYNTHESIS PROTEIN TSAE"/>
    <property type="match status" value="1"/>
</dbReference>
<accession>A0A420WBS9</accession>
<dbReference type="SUPFAM" id="SSF52540">
    <property type="entry name" value="P-loop containing nucleoside triphosphate hydrolases"/>
    <property type="match status" value="1"/>
</dbReference>
<keyword evidence="4" id="KW-0963">Cytoplasm</keyword>
<name>A0A420WBS9_9PROT</name>
<evidence type="ECO:0000256" key="8">
    <source>
        <dbReference type="ARBA" id="ARBA00022840"/>
    </source>
</evidence>
<keyword evidence="9" id="KW-0460">Magnesium</keyword>
<reference evidence="11 12" key="1">
    <citation type="submission" date="2018-10" db="EMBL/GenBank/DDBJ databases">
        <title>Comparative analysis of microorganisms from saline springs in Andes Mountain Range, Colombia.</title>
        <authorList>
            <person name="Rubin E."/>
        </authorList>
    </citation>
    <scope>NUCLEOTIDE SEQUENCE [LARGE SCALE GENOMIC DNA]</scope>
    <source>
        <strain evidence="11 12">USBA 36</strain>
    </source>
</reference>
<dbReference type="InterPro" id="IPR027417">
    <property type="entry name" value="P-loop_NTPase"/>
</dbReference>
<evidence type="ECO:0000256" key="2">
    <source>
        <dbReference type="ARBA" id="ARBA00007599"/>
    </source>
</evidence>
<dbReference type="PANTHER" id="PTHR33540">
    <property type="entry name" value="TRNA THREONYLCARBAMOYLADENOSINE BIOSYNTHESIS PROTEIN TSAE"/>
    <property type="match status" value="1"/>
</dbReference>
<dbReference type="OrthoDB" id="9800307at2"/>
<dbReference type="InterPro" id="IPR003442">
    <property type="entry name" value="T6A_TsaE"/>
</dbReference>
<keyword evidence="8" id="KW-0067">ATP-binding</keyword>
<dbReference type="Pfam" id="PF02367">
    <property type="entry name" value="TsaE"/>
    <property type="match status" value="1"/>
</dbReference>